<accession>A0A7R9FPR0</accession>
<reference evidence="2" key="1">
    <citation type="submission" date="2020-11" db="EMBL/GenBank/DDBJ databases">
        <authorList>
            <person name="Tran Van P."/>
        </authorList>
    </citation>
    <scope>NUCLEOTIDE SEQUENCE</scope>
</reference>
<protein>
    <recommendedName>
        <fullName evidence="1">SCP domain-containing protein</fullName>
    </recommendedName>
</protein>
<dbReference type="InterPro" id="IPR002413">
    <property type="entry name" value="V5_allergen-like"/>
</dbReference>
<dbReference type="Gene3D" id="3.40.33.10">
    <property type="entry name" value="CAP"/>
    <property type="match status" value="1"/>
</dbReference>
<evidence type="ECO:0000259" key="1">
    <source>
        <dbReference type="SMART" id="SM00198"/>
    </source>
</evidence>
<dbReference type="EMBL" id="LR902394">
    <property type="protein sequence ID" value="CAD7250481.1"/>
    <property type="molecule type" value="Genomic_DNA"/>
</dbReference>
<dbReference type="InterPro" id="IPR018244">
    <property type="entry name" value="Allrgn_V5/Tpx1_CS"/>
</dbReference>
<gene>
    <name evidence="2" type="ORF">DSTB1V02_LOCUS10254</name>
</gene>
<name>A0A7R9FPR0_9CRUS</name>
<dbReference type="CDD" id="cd05380">
    <property type="entry name" value="CAP_euk"/>
    <property type="match status" value="1"/>
</dbReference>
<dbReference type="OrthoDB" id="414826at2759"/>
<dbReference type="InterPro" id="IPR001283">
    <property type="entry name" value="CRISP-related"/>
</dbReference>
<dbReference type="AlphaFoldDB" id="A0A7R9FPR0"/>
<dbReference type="PRINTS" id="PR00837">
    <property type="entry name" value="V5TPXLIKE"/>
</dbReference>
<dbReference type="SUPFAM" id="SSF55797">
    <property type="entry name" value="PR-1-like"/>
    <property type="match status" value="1"/>
</dbReference>
<dbReference type="InterPro" id="IPR035940">
    <property type="entry name" value="CAP_sf"/>
</dbReference>
<evidence type="ECO:0000313" key="2">
    <source>
        <dbReference type="EMBL" id="CAD7250481.1"/>
    </source>
</evidence>
<dbReference type="EMBL" id="CAJPEV010002877">
    <property type="protein sequence ID" value="CAG0898317.1"/>
    <property type="molecule type" value="Genomic_DNA"/>
</dbReference>
<sequence length="626" mass="69381">MASERIETPYITIFGLCALTTLLVRSEYATLFDLIQRRLHDVIDDLQIEEGKQTQLHIQISDMFDVKFSKEINEAGLQPSQEFFDAVHYGVHDLIDNLGLTQEELVGVHKGIHQVFADTFVEGGCYTLYAANHTGCLRADSECPKIARGVSEVEKGLVVDLHNQLRAKVAHGQNPYKAKGFQPQSSAMIEMTWDDELGIIAQKWADQCRFENDCNQCRRVARFSVGQNLFFTKSSYQEDPRADWELPMSSWFSMVQRFPHNHVYSYQAGSEWSPYTQMIWGKSYKVGCGYASFKDGSNFNKLYVCNYGPAGNLVGKPVYRTGRPCSRCPRGHVCNGKGLCTYSGKEREELKTGVASPAAIDQIRGTEHQGHQGHVSAVIGSEGILPTACEQDCIPAAFAKSCKEGSVNTNQSCPDSDSLCCTLAKEGEVTPPPQVAIPRVSCPHQCVSVTNLDLCEFESLITHVTIECQRNLCCKLRTAPPSTTKAACPEDYSCIPDDNALLCSPDTTIRNACTSTAHICCKIGNQMRQDPIQSETADCELKCVPTKPIDYCTPGTRIPNTICGRNNTECCQYDFDAYLKGDYLKGDFVGIRFIDDVPRDCPSTCLDPAEVKECVMFLDTVCSQNG</sequence>
<dbReference type="InterPro" id="IPR014044">
    <property type="entry name" value="CAP_dom"/>
</dbReference>
<dbReference type="PANTHER" id="PTHR10334">
    <property type="entry name" value="CYSTEINE-RICH SECRETORY PROTEIN-RELATED"/>
    <property type="match status" value="1"/>
</dbReference>
<dbReference type="Pfam" id="PF00188">
    <property type="entry name" value="CAP"/>
    <property type="match status" value="1"/>
</dbReference>
<evidence type="ECO:0000313" key="3">
    <source>
        <dbReference type="Proteomes" id="UP000677054"/>
    </source>
</evidence>
<dbReference type="SMART" id="SM00198">
    <property type="entry name" value="SCP"/>
    <property type="match status" value="1"/>
</dbReference>
<keyword evidence="3" id="KW-1185">Reference proteome</keyword>
<dbReference type="PRINTS" id="PR00838">
    <property type="entry name" value="V5ALLERGEN"/>
</dbReference>
<dbReference type="PROSITE" id="PS01010">
    <property type="entry name" value="CRISP_2"/>
    <property type="match status" value="1"/>
</dbReference>
<dbReference type="Proteomes" id="UP000677054">
    <property type="component" value="Unassembled WGS sequence"/>
</dbReference>
<proteinExistence type="predicted"/>
<organism evidence="2">
    <name type="scientific">Darwinula stevensoni</name>
    <dbReference type="NCBI Taxonomy" id="69355"/>
    <lineage>
        <taxon>Eukaryota</taxon>
        <taxon>Metazoa</taxon>
        <taxon>Ecdysozoa</taxon>
        <taxon>Arthropoda</taxon>
        <taxon>Crustacea</taxon>
        <taxon>Oligostraca</taxon>
        <taxon>Ostracoda</taxon>
        <taxon>Podocopa</taxon>
        <taxon>Podocopida</taxon>
        <taxon>Darwinulocopina</taxon>
        <taxon>Darwinuloidea</taxon>
        <taxon>Darwinulidae</taxon>
        <taxon>Darwinula</taxon>
    </lineage>
</organism>
<feature type="domain" description="SCP" evidence="1">
    <location>
        <begin position="153"/>
        <end position="315"/>
    </location>
</feature>
<feature type="non-terminal residue" evidence="2">
    <location>
        <position position="1"/>
    </location>
</feature>
<dbReference type="GO" id="GO:0005576">
    <property type="term" value="C:extracellular region"/>
    <property type="evidence" value="ECO:0007669"/>
    <property type="project" value="InterPro"/>
</dbReference>